<dbReference type="EMBL" id="LR134384">
    <property type="protein sequence ID" value="VEH14187.1"/>
    <property type="molecule type" value="Genomic_DNA"/>
</dbReference>
<comment type="subcellular location">
    <subcellularLocation>
        <location evidence="1">Cell outer membrane</location>
    </subcellularLocation>
</comment>
<accession>A0A3S4T987</accession>
<dbReference type="Pfam" id="PF14322">
    <property type="entry name" value="SusD-like_3"/>
    <property type="match status" value="1"/>
</dbReference>
<evidence type="ECO:0000256" key="4">
    <source>
        <dbReference type="ARBA" id="ARBA00023136"/>
    </source>
</evidence>
<evidence type="ECO:0000256" key="2">
    <source>
        <dbReference type="ARBA" id="ARBA00006275"/>
    </source>
</evidence>
<evidence type="ECO:0000256" key="5">
    <source>
        <dbReference type="ARBA" id="ARBA00023237"/>
    </source>
</evidence>
<dbReference type="AlphaFoldDB" id="A0A3S4T987"/>
<keyword evidence="4" id="KW-0472">Membrane</keyword>
<dbReference type="KEGG" id="poc:NCTC13071_00154"/>
<gene>
    <name evidence="9" type="ORF">NCTC13071_00154</name>
</gene>
<dbReference type="GO" id="GO:0009279">
    <property type="term" value="C:cell outer membrane"/>
    <property type="evidence" value="ECO:0007669"/>
    <property type="project" value="UniProtKB-SubCell"/>
</dbReference>
<dbReference type="InterPro" id="IPR011990">
    <property type="entry name" value="TPR-like_helical_dom_sf"/>
</dbReference>
<evidence type="ECO:0000256" key="6">
    <source>
        <dbReference type="SAM" id="SignalP"/>
    </source>
</evidence>
<name>A0A3S4T987_9BACT</name>
<dbReference type="Proteomes" id="UP000274578">
    <property type="component" value="Chromosome 1"/>
</dbReference>
<protein>
    <submittedName>
        <fullName evidence="9">SusD family</fullName>
    </submittedName>
</protein>
<dbReference type="RefSeq" id="WP_018919327.1">
    <property type="nucleotide sequence ID" value="NZ_LR134384.1"/>
</dbReference>
<sequence length="561" mass="63709">MKHIKITTLLVVTVSMFASCDFLNTSESTYYDRSELLYDPSKVTQLCTEVYSYLPNGLEGIGGAMHDAATDDAIHINNTAAIQRFVNGSWSPNYVVDDVFAHYYKAIHDANFYLENCLGLTFEDWKYTDGFQDTYTSYLNYQYEVRCLRAFYYFELVRRYGNIPLITKTLTKEDAKKAEPISAENVLRFVIDECTDVAQHLPVKTTTLPGGAANMQRVSKGVALALKSRATLYLASPLFNTSGDVAKWEAAATAAFDVIRQASAFGYALDDDYKNLFGATNNQSAEVILCRPEGKTTHFESANYPIGVEKGLGYTCPTENLVSAYEMSDGSSFDWNNPVQAANPYKNRDPRLQMTVVFNGMQWPAKTPVETYHGGRNGQPLLNATTTGYYLKKYLNNKVIFEAGKNTNSFDHNWILFRYAEILLNYAEAMAEAYGPDQVVSPFTMSAREAVNLVRSRKNVKMPKFPTGMSKADFLARLRNERRVELAFEGYRFWDLRRWKALGDMKDIYKVNIEKRADGTLTFAKEKLCTYEITDKMYFYPISNAERYKNTNLKQNPGWGE</sequence>
<dbReference type="Gene3D" id="1.25.40.390">
    <property type="match status" value="1"/>
</dbReference>
<dbReference type="Pfam" id="PF07980">
    <property type="entry name" value="SusD_RagB"/>
    <property type="match status" value="1"/>
</dbReference>
<evidence type="ECO:0000313" key="10">
    <source>
        <dbReference type="Proteomes" id="UP000274578"/>
    </source>
</evidence>
<evidence type="ECO:0000259" key="7">
    <source>
        <dbReference type="Pfam" id="PF07980"/>
    </source>
</evidence>
<evidence type="ECO:0000259" key="8">
    <source>
        <dbReference type="Pfam" id="PF14322"/>
    </source>
</evidence>
<reference evidence="9 10" key="1">
    <citation type="submission" date="2018-12" db="EMBL/GenBank/DDBJ databases">
        <authorList>
            <consortium name="Pathogen Informatics"/>
        </authorList>
    </citation>
    <scope>NUCLEOTIDE SEQUENCE [LARGE SCALE GENOMIC DNA]</scope>
    <source>
        <strain evidence="9 10">NCTC13071</strain>
    </source>
</reference>
<evidence type="ECO:0000256" key="1">
    <source>
        <dbReference type="ARBA" id="ARBA00004442"/>
    </source>
</evidence>
<comment type="similarity">
    <text evidence="2">Belongs to the SusD family.</text>
</comment>
<keyword evidence="3 6" id="KW-0732">Signal</keyword>
<feature type="signal peptide" evidence="6">
    <location>
        <begin position="1"/>
        <end position="20"/>
    </location>
</feature>
<dbReference type="InterPro" id="IPR033985">
    <property type="entry name" value="SusD-like_N"/>
</dbReference>
<feature type="chain" id="PRO_5018737077" evidence="6">
    <location>
        <begin position="21"/>
        <end position="561"/>
    </location>
</feature>
<feature type="domain" description="RagB/SusD" evidence="7">
    <location>
        <begin position="309"/>
        <end position="559"/>
    </location>
</feature>
<organism evidence="9 10">
    <name type="scientific">Segatella oris</name>
    <dbReference type="NCBI Taxonomy" id="28135"/>
    <lineage>
        <taxon>Bacteria</taxon>
        <taxon>Pseudomonadati</taxon>
        <taxon>Bacteroidota</taxon>
        <taxon>Bacteroidia</taxon>
        <taxon>Bacteroidales</taxon>
        <taxon>Prevotellaceae</taxon>
        <taxon>Segatella</taxon>
    </lineage>
</organism>
<dbReference type="PROSITE" id="PS51257">
    <property type="entry name" value="PROKAR_LIPOPROTEIN"/>
    <property type="match status" value="1"/>
</dbReference>
<dbReference type="SUPFAM" id="SSF48452">
    <property type="entry name" value="TPR-like"/>
    <property type="match status" value="1"/>
</dbReference>
<dbReference type="GeneID" id="85011080"/>
<keyword evidence="5" id="KW-0998">Cell outer membrane</keyword>
<proteinExistence type="inferred from homology"/>
<evidence type="ECO:0000256" key="3">
    <source>
        <dbReference type="ARBA" id="ARBA00022729"/>
    </source>
</evidence>
<dbReference type="InterPro" id="IPR012944">
    <property type="entry name" value="SusD_RagB_dom"/>
</dbReference>
<evidence type="ECO:0000313" key="9">
    <source>
        <dbReference type="EMBL" id="VEH14187.1"/>
    </source>
</evidence>
<feature type="domain" description="SusD-like N-terminal" evidence="8">
    <location>
        <begin position="21"/>
        <end position="231"/>
    </location>
</feature>